<evidence type="ECO:0000313" key="3">
    <source>
        <dbReference type="Proteomes" id="UP001167796"/>
    </source>
</evidence>
<evidence type="ECO:0008006" key="4">
    <source>
        <dbReference type="Google" id="ProtNLM"/>
    </source>
</evidence>
<keyword evidence="3" id="KW-1185">Reference proteome</keyword>
<comment type="caution">
    <text evidence="2">The sequence shown here is derived from an EMBL/GenBank/DDBJ whole genome shotgun (WGS) entry which is preliminary data.</text>
</comment>
<dbReference type="EMBL" id="JAUQSX010000004">
    <property type="protein sequence ID" value="MDO7846770.1"/>
    <property type="molecule type" value="Genomic_DNA"/>
</dbReference>
<evidence type="ECO:0000256" key="1">
    <source>
        <dbReference type="SAM" id="MobiDB-lite"/>
    </source>
</evidence>
<gene>
    <name evidence="2" type="ORF">Q5H92_10410</name>
</gene>
<dbReference type="RefSeq" id="WP_305011450.1">
    <property type="nucleotide sequence ID" value="NZ_JAUQSX010000004.1"/>
</dbReference>
<name>A0ABT9AC84_9BACT</name>
<feature type="region of interest" description="Disordered" evidence="1">
    <location>
        <begin position="37"/>
        <end position="58"/>
    </location>
</feature>
<reference evidence="2" key="1">
    <citation type="submission" date="2023-07" db="EMBL/GenBank/DDBJ databases">
        <authorList>
            <person name="Kim M.K."/>
        </authorList>
    </citation>
    <scope>NUCLEOTIDE SEQUENCE</scope>
    <source>
        <strain evidence="2">M29</strain>
    </source>
</reference>
<evidence type="ECO:0000313" key="2">
    <source>
        <dbReference type="EMBL" id="MDO7846770.1"/>
    </source>
</evidence>
<protein>
    <recommendedName>
        <fullName evidence="4">Prevent-host-death protein</fullName>
    </recommendedName>
</protein>
<organism evidence="2 3">
    <name type="scientific">Hymenobacter mellowenesis</name>
    <dbReference type="NCBI Taxonomy" id="3063995"/>
    <lineage>
        <taxon>Bacteria</taxon>
        <taxon>Pseudomonadati</taxon>
        <taxon>Bacteroidota</taxon>
        <taxon>Cytophagia</taxon>
        <taxon>Cytophagales</taxon>
        <taxon>Hymenobacteraceae</taxon>
        <taxon>Hymenobacter</taxon>
    </lineage>
</organism>
<accession>A0ABT9AC84</accession>
<dbReference type="Proteomes" id="UP001167796">
    <property type="component" value="Unassembled WGS sequence"/>
</dbReference>
<proteinExistence type="predicted"/>
<sequence length="58" mass="6582">MNIKYLSDDKGKITGVFIPIEEWERLQKQYNITEKAPADSGAQFQQSLADALKKAKPE</sequence>